<evidence type="ECO:0000256" key="5">
    <source>
        <dbReference type="ARBA" id="ARBA00022840"/>
    </source>
</evidence>
<evidence type="ECO:0000256" key="3">
    <source>
        <dbReference type="ARBA" id="ARBA00022741"/>
    </source>
</evidence>
<accession>A0A061AJB1</accession>
<organism evidence="13 14">
    <name type="scientific">Acholeplasma oculi</name>
    <dbReference type="NCBI Taxonomy" id="35623"/>
    <lineage>
        <taxon>Bacteria</taxon>
        <taxon>Bacillati</taxon>
        <taxon>Mycoplasmatota</taxon>
        <taxon>Mollicutes</taxon>
        <taxon>Acholeplasmatales</taxon>
        <taxon>Acholeplasmataceae</taxon>
        <taxon>Acholeplasma</taxon>
    </lineage>
</organism>
<dbReference type="InterPro" id="IPR007861">
    <property type="entry name" value="DNA_mismatch_repair_MutS_clamp"/>
</dbReference>
<dbReference type="PIRSF" id="PIRSF037677">
    <property type="entry name" value="DNA_mis_repair_Msh6"/>
    <property type="match status" value="1"/>
</dbReference>
<keyword evidence="11" id="KW-0175">Coiled coil</keyword>
<dbReference type="SUPFAM" id="SSF55271">
    <property type="entry name" value="DNA repair protein MutS, domain I"/>
    <property type="match status" value="1"/>
</dbReference>
<evidence type="ECO:0000256" key="6">
    <source>
        <dbReference type="ARBA" id="ARBA00023125"/>
    </source>
</evidence>
<dbReference type="Pfam" id="PF00488">
    <property type="entry name" value="MutS_V"/>
    <property type="match status" value="1"/>
</dbReference>
<dbReference type="Gene3D" id="3.30.420.110">
    <property type="entry name" value="MutS, connector domain"/>
    <property type="match status" value="1"/>
</dbReference>
<dbReference type="GO" id="GO:0005524">
    <property type="term" value="F:ATP binding"/>
    <property type="evidence" value="ECO:0007669"/>
    <property type="project" value="UniProtKB-UniRule"/>
</dbReference>
<comment type="function">
    <text evidence="8 9">This protein is involved in the repair of mismatches in DNA. It is possible that it carries out the mismatch recognition step. This protein has a weak ATPase activity.</text>
</comment>
<comment type="similarity">
    <text evidence="1 9 10">Belongs to the DNA mismatch repair MutS family.</text>
</comment>
<dbReference type="Proteomes" id="UP000032434">
    <property type="component" value="Chromosome 1"/>
</dbReference>
<feature type="coiled-coil region" evidence="11">
    <location>
        <begin position="768"/>
        <end position="795"/>
    </location>
</feature>
<dbReference type="InterPro" id="IPR045076">
    <property type="entry name" value="MutS"/>
</dbReference>
<dbReference type="EMBL" id="LK028559">
    <property type="protein sequence ID" value="CDR31077.1"/>
    <property type="molecule type" value="Genomic_DNA"/>
</dbReference>
<dbReference type="NCBIfam" id="NF003810">
    <property type="entry name" value="PRK05399.1"/>
    <property type="match status" value="1"/>
</dbReference>
<dbReference type="Pfam" id="PF01624">
    <property type="entry name" value="MutS_I"/>
    <property type="match status" value="1"/>
</dbReference>
<evidence type="ECO:0000256" key="7">
    <source>
        <dbReference type="ARBA" id="ARBA00023204"/>
    </source>
</evidence>
<evidence type="ECO:0000256" key="10">
    <source>
        <dbReference type="RuleBase" id="RU003756"/>
    </source>
</evidence>
<dbReference type="InterPro" id="IPR017261">
    <property type="entry name" value="DNA_mismatch_repair_MutS/MSH"/>
</dbReference>
<name>A0A061AJB1_9MOLU</name>
<dbReference type="HAMAP" id="MF_00096">
    <property type="entry name" value="MutS"/>
    <property type="match status" value="1"/>
</dbReference>
<keyword evidence="5 9" id="KW-0067">ATP-binding</keyword>
<dbReference type="FunCoup" id="A0A061AJB1">
    <property type="interactions" value="260"/>
</dbReference>
<sequence length="844" mass="96744">MEDKELYTPMMQQYINIKQDYADAIVFFRLGDFYEMFFDGAIVASKVLEITLTSKDAGKKVPMCGIPYHASKVYIQRLVSKGFKIAIAEQVSLPGKGLVEREVIKLITPGMIIDEGILNANEYNFIGSIILSEHGYVLSYADISTGDTFVIDGLSRVEIIDEIKNLKLKEVILSNTSDQQLMNFFKSESILVTEYKIEDEIHSKLIQSLSSKEVKLSASLLLDYLTRESKLELSHLMPFKELTFKSYMHIDHQVFEHLELIESNSKNPKSSLIYWLDQTLTAMGSRLLKYTVTHPLKDATLIEYRYDMIESFKPFEPRNQLESLLDQMYDINRLVGRIASNNGNAKDLVQLKNTLSLIPELKNVLSMYPGNLILELNKEIDTHETLYEKLQLALKDDAPLSIKEGGMIKDGYHHELDELREIALHGEDWLENFLETEREKTGIKNLKIGYNRVFGYYIEVSKGNIPLIQDEFGYIRKQTLTNGERYITESLKVVEQKLLTSKERADKLEYELFVELKEFTKGFVESLQKLSYLIAQMDMYLALAKVTDLYHYVRPKLNLNGFVEIESGRHPVVERHVEFISNHITMKPHEIFILTGPNMSGKSTYMRMFALIVIMAQSGIYVPANRASLPIYDAIFTRIGSSDDISGGKSTFMVEMVEANEALTKATKNSLILFDEIGRGTATYDGLALAQGMIEYIHKHIQAQTMFSTHYHELTQLSEKFEHITNLHVKAKEEKDHMVFLHQVERGASDKSYGIQVAALAHLPEAIIKRSKQILKVLEKESSKLENNLFMFEEKVELEHIIPKDIQNILDDLTLIDLDKLTPIDALIKLKYIQNQIKQTKKDS</sequence>
<dbReference type="SMART" id="SM00534">
    <property type="entry name" value="MUTSac"/>
    <property type="match status" value="1"/>
</dbReference>
<keyword evidence="6 9" id="KW-0238">DNA-binding</keyword>
<evidence type="ECO:0000256" key="4">
    <source>
        <dbReference type="ARBA" id="ARBA00022763"/>
    </source>
</evidence>
<keyword evidence="7 9" id="KW-0234">DNA repair</keyword>
<evidence type="ECO:0000313" key="14">
    <source>
        <dbReference type="Proteomes" id="UP000032434"/>
    </source>
</evidence>
<dbReference type="InterPro" id="IPR007696">
    <property type="entry name" value="DNA_mismatch_repair_MutS_core"/>
</dbReference>
<dbReference type="Gene3D" id="3.40.50.300">
    <property type="entry name" value="P-loop containing nucleotide triphosphate hydrolases"/>
    <property type="match status" value="1"/>
</dbReference>
<evidence type="ECO:0000259" key="12">
    <source>
        <dbReference type="PROSITE" id="PS00486"/>
    </source>
</evidence>
<evidence type="ECO:0000256" key="9">
    <source>
        <dbReference type="HAMAP-Rule" id="MF_00096"/>
    </source>
</evidence>
<gene>
    <name evidence="9 13" type="primary">mutS</name>
    <name evidence="13" type="ORF">Aocu_10040</name>
</gene>
<dbReference type="STRING" id="35623.Aocu_10040"/>
<dbReference type="InterPro" id="IPR007860">
    <property type="entry name" value="DNA_mmatch_repair_MutS_con_dom"/>
</dbReference>
<keyword evidence="14" id="KW-1185">Reference proteome</keyword>
<dbReference type="InterPro" id="IPR036187">
    <property type="entry name" value="DNA_mismatch_repair_MutS_sf"/>
</dbReference>
<dbReference type="Pfam" id="PF05192">
    <property type="entry name" value="MutS_III"/>
    <property type="match status" value="1"/>
</dbReference>
<protein>
    <recommendedName>
        <fullName evidence="2 9">DNA mismatch repair protein MutS</fullName>
    </recommendedName>
</protein>
<dbReference type="GO" id="GO:0003684">
    <property type="term" value="F:damaged DNA binding"/>
    <property type="evidence" value="ECO:0007669"/>
    <property type="project" value="UniProtKB-UniRule"/>
</dbReference>
<dbReference type="NCBIfam" id="TIGR01070">
    <property type="entry name" value="mutS1"/>
    <property type="match status" value="1"/>
</dbReference>
<dbReference type="InterPro" id="IPR007695">
    <property type="entry name" value="DNA_mismatch_repair_MutS-lik_N"/>
</dbReference>
<dbReference type="FunFam" id="3.40.50.300:FF:000870">
    <property type="entry name" value="MutS protein homolog 4"/>
    <property type="match status" value="1"/>
</dbReference>
<dbReference type="InterPro" id="IPR027417">
    <property type="entry name" value="P-loop_NTPase"/>
</dbReference>
<dbReference type="GO" id="GO:0030983">
    <property type="term" value="F:mismatched DNA binding"/>
    <property type="evidence" value="ECO:0007669"/>
    <property type="project" value="InterPro"/>
</dbReference>
<dbReference type="GO" id="GO:0005829">
    <property type="term" value="C:cytosol"/>
    <property type="evidence" value="ECO:0007669"/>
    <property type="project" value="TreeGrafter"/>
</dbReference>
<keyword evidence="4 9" id="KW-0227">DNA damage</keyword>
<reference evidence="14" key="1">
    <citation type="submission" date="2014-05" db="EMBL/GenBank/DDBJ databases">
        <authorList>
            <person name="Kube M."/>
        </authorList>
    </citation>
    <scope>NUCLEOTIDE SEQUENCE [LARGE SCALE GENOMIC DNA]</scope>
</reference>
<dbReference type="Gene3D" id="1.10.1420.10">
    <property type="match status" value="2"/>
</dbReference>
<dbReference type="GO" id="GO:0140664">
    <property type="term" value="F:ATP-dependent DNA damage sensor activity"/>
    <property type="evidence" value="ECO:0007669"/>
    <property type="project" value="InterPro"/>
</dbReference>
<dbReference type="HOGENOM" id="CLU_002472_3_1_14"/>
<dbReference type="GO" id="GO:0006298">
    <property type="term" value="P:mismatch repair"/>
    <property type="evidence" value="ECO:0007669"/>
    <property type="project" value="UniProtKB-UniRule"/>
</dbReference>
<feature type="binding site" evidence="9">
    <location>
        <begin position="596"/>
        <end position="603"/>
    </location>
    <ligand>
        <name>ATP</name>
        <dbReference type="ChEBI" id="CHEBI:30616"/>
    </ligand>
</feature>
<dbReference type="InterPro" id="IPR016151">
    <property type="entry name" value="DNA_mismatch_repair_MutS_N"/>
</dbReference>
<dbReference type="PATRIC" id="fig|35623.3.peg.1004"/>
<dbReference type="Pfam" id="PF05188">
    <property type="entry name" value="MutS_II"/>
    <property type="match status" value="1"/>
</dbReference>
<dbReference type="Gene3D" id="3.40.1170.10">
    <property type="entry name" value="DNA repair protein MutS, domain I"/>
    <property type="match status" value="1"/>
</dbReference>
<dbReference type="PROSITE" id="PS00486">
    <property type="entry name" value="DNA_MISMATCH_REPAIR_2"/>
    <property type="match status" value="1"/>
</dbReference>
<keyword evidence="3 9" id="KW-0547">Nucleotide-binding</keyword>
<feature type="domain" description="DNA mismatch repair proteins mutS family" evidence="12">
    <location>
        <begin position="670"/>
        <end position="686"/>
    </location>
</feature>
<evidence type="ECO:0000256" key="8">
    <source>
        <dbReference type="ARBA" id="ARBA00024647"/>
    </source>
</evidence>
<proteinExistence type="inferred from homology"/>
<dbReference type="AlphaFoldDB" id="A0A061AJB1"/>
<dbReference type="SUPFAM" id="SSF48334">
    <property type="entry name" value="DNA repair protein MutS, domain III"/>
    <property type="match status" value="1"/>
</dbReference>
<dbReference type="PANTHER" id="PTHR11361:SF34">
    <property type="entry name" value="DNA MISMATCH REPAIR PROTEIN MSH1, MITOCHONDRIAL"/>
    <property type="match status" value="1"/>
</dbReference>
<dbReference type="KEGG" id="aoc:Aocu_10040"/>
<dbReference type="SUPFAM" id="SSF52540">
    <property type="entry name" value="P-loop containing nucleoside triphosphate hydrolases"/>
    <property type="match status" value="1"/>
</dbReference>
<dbReference type="SUPFAM" id="SSF53150">
    <property type="entry name" value="DNA repair protein MutS, domain II"/>
    <property type="match status" value="1"/>
</dbReference>
<dbReference type="SMART" id="SM00533">
    <property type="entry name" value="MUTSd"/>
    <property type="match status" value="1"/>
</dbReference>
<evidence type="ECO:0000256" key="1">
    <source>
        <dbReference type="ARBA" id="ARBA00006271"/>
    </source>
</evidence>
<dbReference type="Pfam" id="PF05190">
    <property type="entry name" value="MutS_IV"/>
    <property type="match status" value="1"/>
</dbReference>
<dbReference type="InParanoid" id="A0A061AJB1"/>
<evidence type="ECO:0000256" key="2">
    <source>
        <dbReference type="ARBA" id="ARBA00021982"/>
    </source>
</evidence>
<dbReference type="InterPro" id="IPR000432">
    <property type="entry name" value="DNA_mismatch_repair_MutS_C"/>
</dbReference>
<evidence type="ECO:0000313" key="13">
    <source>
        <dbReference type="EMBL" id="CDR31077.1"/>
    </source>
</evidence>
<dbReference type="InterPro" id="IPR005748">
    <property type="entry name" value="DNA_mismatch_repair_MutS"/>
</dbReference>
<evidence type="ECO:0000256" key="11">
    <source>
        <dbReference type="SAM" id="Coils"/>
    </source>
</evidence>
<dbReference type="PANTHER" id="PTHR11361">
    <property type="entry name" value="DNA MISMATCH REPAIR PROTEIN MUTS FAMILY MEMBER"/>
    <property type="match status" value="1"/>
</dbReference>
<dbReference type="InterPro" id="IPR036678">
    <property type="entry name" value="MutS_con_dom_sf"/>
</dbReference>